<organism evidence="7 8">
    <name type="scientific">Kineococcus endophyticus</name>
    <dbReference type="NCBI Taxonomy" id="1181883"/>
    <lineage>
        <taxon>Bacteria</taxon>
        <taxon>Bacillati</taxon>
        <taxon>Actinomycetota</taxon>
        <taxon>Actinomycetes</taxon>
        <taxon>Kineosporiales</taxon>
        <taxon>Kineosporiaceae</taxon>
        <taxon>Kineococcus</taxon>
    </lineage>
</organism>
<evidence type="ECO:0000259" key="6">
    <source>
        <dbReference type="PROSITE" id="PS50106"/>
    </source>
</evidence>
<dbReference type="PRINTS" id="PR00834">
    <property type="entry name" value="PROTEASES2C"/>
</dbReference>
<keyword evidence="5" id="KW-0472">Membrane</keyword>
<dbReference type="Proteomes" id="UP001555826">
    <property type="component" value="Unassembled WGS sequence"/>
</dbReference>
<name>A0ABV3P9E5_9ACTN</name>
<dbReference type="SUPFAM" id="SSF50156">
    <property type="entry name" value="PDZ domain-like"/>
    <property type="match status" value="1"/>
</dbReference>
<feature type="transmembrane region" description="Helical" evidence="5">
    <location>
        <begin position="106"/>
        <end position="127"/>
    </location>
</feature>
<dbReference type="PANTHER" id="PTHR43343">
    <property type="entry name" value="PEPTIDASE S12"/>
    <property type="match status" value="1"/>
</dbReference>
<keyword evidence="3" id="KW-0378">Hydrolase</keyword>
<keyword evidence="5" id="KW-1133">Transmembrane helix</keyword>
<dbReference type="SMART" id="SM00228">
    <property type="entry name" value="PDZ"/>
    <property type="match status" value="1"/>
</dbReference>
<feature type="compositionally biased region" description="Low complexity" evidence="4">
    <location>
        <begin position="44"/>
        <end position="55"/>
    </location>
</feature>
<dbReference type="Gene3D" id="2.30.42.10">
    <property type="match status" value="1"/>
</dbReference>
<evidence type="ECO:0000256" key="2">
    <source>
        <dbReference type="ARBA" id="ARBA00022670"/>
    </source>
</evidence>
<evidence type="ECO:0000313" key="7">
    <source>
        <dbReference type="EMBL" id="MEW9266269.1"/>
    </source>
</evidence>
<evidence type="ECO:0000256" key="4">
    <source>
        <dbReference type="SAM" id="MobiDB-lite"/>
    </source>
</evidence>
<dbReference type="PANTHER" id="PTHR43343:SF3">
    <property type="entry name" value="PROTEASE DO-LIKE 8, CHLOROPLASTIC"/>
    <property type="match status" value="1"/>
</dbReference>
<evidence type="ECO:0000256" key="3">
    <source>
        <dbReference type="ARBA" id="ARBA00022801"/>
    </source>
</evidence>
<reference evidence="7 8" key="1">
    <citation type="submission" date="2024-07" db="EMBL/GenBank/DDBJ databases">
        <authorList>
            <person name="Thanompreechachai J."/>
            <person name="Duangmal K."/>
        </authorList>
    </citation>
    <scope>NUCLEOTIDE SEQUENCE [LARGE SCALE GENOMIC DNA]</scope>
    <source>
        <strain evidence="7 8">KCTC 19886</strain>
    </source>
</reference>
<feature type="domain" description="PDZ" evidence="6">
    <location>
        <begin position="378"/>
        <end position="451"/>
    </location>
</feature>
<sequence>MSDPYGTGAPDPRRDEGGRPDPWAAPGHDGRSADGPWRPADAWGQAPAGPQQPAGHDAFPPPYDPYRAGPAVPQAARPEPFGLLPAQGSEPWPPPAPRSRRSPARWIGAGSLVLVLGVVGGFAGGLLQDELSDGSGGTYPGVSLPSPSAGSTQRAAGSVAGIAAAALPSVVALQVQGSQGSGTGSGFVLDAPTDGGSFVLTNNHVVAGAATDGIVVVFQDGQQARGRVVGADSSYDLAVVRVDRTGPRALPFGDSSSVVVGDPVVAVGAPLGLQGTVTEGIVSALNRPVTAGESQDETSYIQAIQTDAAINPGNSGGPLLNAAGEVIGVNSAIAALPGAGGQAPTGSIGLGFSIPSEQARRTAEQLIQTGRAVHPVIKVSLDGTYQGQGVRIVDQPGAVTPGGPGDRAGLQPGDVVLAIDGRPVTEPSELIVDIRAREPGETVTLSVRRGGETVDVPVTLEADG</sequence>
<dbReference type="InterPro" id="IPR001478">
    <property type="entry name" value="PDZ"/>
</dbReference>
<evidence type="ECO:0000256" key="5">
    <source>
        <dbReference type="SAM" id="Phobius"/>
    </source>
</evidence>
<dbReference type="PROSITE" id="PS50106">
    <property type="entry name" value="PDZ"/>
    <property type="match status" value="1"/>
</dbReference>
<dbReference type="InterPro" id="IPR001940">
    <property type="entry name" value="Peptidase_S1C"/>
</dbReference>
<dbReference type="Pfam" id="PF13365">
    <property type="entry name" value="Trypsin_2"/>
    <property type="match status" value="1"/>
</dbReference>
<dbReference type="EMBL" id="JBFNQN010000011">
    <property type="protein sequence ID" value="MEW9266269.1"/>
    <property type="molecule type" value="Genomic_DNA"/>
</dbReference>
<dbReference type="SUPFAM" id="SSF50494">
    <property type="entry name" value="Trypsin-like serine proteases"/>
    <property type="match status" value="1"/>
</dbReference>
<keyword evidence="5" id="KW-0812">Transmembrane</keyword>
<keyword evidence="2" id="KW-0645">Protease</keyword>
<comment type="caution">
    <text evidence="7">The sequence shown here is derived from an EMBL/GenBank/DDBJ whole genome shotgun (WGS) entry which is preliminary data.</text>
</comment>
<dbReference type="InterPro" id="IPR051201">
    <property type="entry name" value="Chloro_Bact_Ser_Proteases"/>
</dbReference>
<dbReference type="Pfam" id="PF13180">
    <property type="entry name" value="PDZ_2"/>
    <property type="match status" value="1"/>
</dbReference>
<dbReference type="InterPro" id="IPR043504">
    <property type="entry name" value="Peptidase_S1_PA_chymotrypsin"/>
</dbReference>
<evidence type="ECO:0000313" key="8">
    <source>
        <dbReference type="Proteomes" id="UP001555826"/>
    </source>
</evidence>
<protein>
    <submittedName>
        <fullName evidence="7">Trypsin-like peptidase domain-containing protein</fullName>
    </submittedName>
</protein>
<evidence type="ECO:0000256" key="1">
    <source>
        <dbReference type="ARBA" id="ARBA00010541"/>
    </source>
</evidence>
<keyword evidence="8" id="KW-1185">Reference proteome</keyword>
<gene>
    <name evidence="7" type="ORF">AB1207_16065</name>
</gene>
<proteinExistence type="inferred from homology"/>
<comment type="similarity">
    <text evidence="1">Belongs to the peptidase S1C family.</text>
</comment>
<accession>A0ABV3P9E5</accession>
<dbReference type="InterPro" id="IPR009003">
    <property type="entry name" value="Peptidase_S1_PA"/>
</dbReference>
<dbReference type="RefSeq" id="WP_367639401.1">
    <property type="nucleotide sequence ID" value="NZ_JBFNQN010000011.1"/>
</dbReference>
<dbReference type="InterPro" id="IPR036034">
    <property type="entry name" value="PDZ_sf"/>
</dbReference>
<feature type="region of interest" description="Disordered" evidence="4">
    <location>
        <begin position="1"/>
        <end position="101"/>
    </location>
</feature>
<dbReference type="Gene3D" id="2.40.10.10">
    <property type="entry name" value="Trypsin-like serine proteases"/>
    <property type="match status" value="2"/>
</dbReference>